<feature type="region of interest" description="Disordered" evidence="1">
    <location>
        <begin position="152"/>
        <end position="198"/>
    </location>
</feature>
<dbReference type="InParanoid" id="A0A2J6T194"/>
<evidence type="ECO:0000313" key="2">
    <source>
        <dbReference type="EMBL" id="PMD56792.1"/>
    </source>
</evidence>
<dbReference type="RefSeq" id="XP_024733696.1">
    <property type="nucleotide sequence ID" value="XM_024883429.1"/>
</dbReference>
<reference evidence="2 3" key="1">
    <citation type="submission" date="2016-04" db="EMBL/GenBank/DDBJ databases">
        <title>A degradative enzymes factory behind the ericoid mycorrhizal symbiosis.</title>
        <authorList>
            <consortium name="DOE Joint Genome Institute"/>
            <person name="Martino E."/>
            <person name="Morin E."/>
            <person name="Grelet G."/>
            <person name="Kuo A."/>
            <person name="Kohler A."/>
            <person name="Daghino S."/>
            <person name="Barry K."/>
            <person name="Choi C."/>
            <person name="Cichocki N."/>
            <person name="Clum A."/>
            <person name="Copeland A."/>
            <person name="Hainaut M."/>
            <person name="Haridas S."/>
            <person name="Labutti K."/>
            <person name="Lindquist E."/>
            <person name="Lipzen A."/>
            <person name="Khouja H.-R."/>
            <person name="Murat C."/>
            <person name="Ohm R."/>
            <person name="Olson A."/>
            <person name="Spatafora J."/>
            <person name="Veneault-Fourrey C."/>
            <person name="Henrissat B."/>
            <person name="Grigoriev I."/>
            <person name="Martin F."/>
            <person name="Perotto S."/>
        </authorList>
    </citation>
    <scope>NUCLEOTIDE SEQUENCE [LARGE SCALE GENOMIC DNA]</scope>
    <source>
        <strain evidence="2 3">E</strain>
    </source>
</reference>
<dbReference type="Proteomes" id="UP000235371">
    <property type="component" value="Unassembled WGS sequence"/>
</dbReference>
<sequence>MATWLSEDLWDGIEDIMKASRLPDRSSAQHTTLRASSNPHIRETQITTTTTGALPSSLFGYDIMAPLGESRKASNALPRRNDTPRKKPNMDNEDEENNHSEMGPEEEEIPSEKDPLESLESLDRDMQLVYQAYPGLTGKSWATICAAASAKPAAKATTNRDGGAATNSAIPGDAQNPIIQPASADRPQLTQNPANPAKPKLDEVDIYVKLWNKIGDEFPISGGQEALRIKLDSTYGDLEEKLKMHIRESEERHRKAQLAGNFHLGVYWSNEHEVHAINAILEPGAWDNSVTEPGMGGVRVDWENCKSTLALMERMHGLPTMNVVIKPKEDWSDRK</sequence>
<name>A0A2J6T194_9HELO</name>
<keyword evidence="3" id="KW-1185">Reference proteome</keyword>
<accession>A0A2J6T194</accession>
<organism evidence="2 3">
    <name type="scientific">Hyaloscypha bicolor E</name>
    <dbReference type="NCBI Taxonomy" id="1095630"/>
    <lineage>
        <taxon>Eukaryota</taxon>
        <taxon>Fungi</taxon>
        <taxon>Dikarya</taxon>
        <taxon>Ascomycota</taxon>
        <taxon>Pezizomycotina</taxon>
        <taxon>Leotiomycetes</taxon>
        <taxon>Helotiales</taxon>
        <taxon>Hyaloscyphaceae</taxon>
        <taxon>Hyaloscypha</taxon>
        <taxon>Hyaloscypha bicolor</taxon>
    </lineage>
</organism>
<dbReference type="GeneID" id="36591506"/>
<protein>
    <submittedName>
        <fullName evidence="2">Uncharacterized protein</fullName>
    </submittedName>
</protein>
<feature type="region of interest" description="Disordered" evidence="1">
    <location>
        <begin position="70"/>
        <end position="115"/>
    </location>
</feature>
<dbReference type="AlphaFoldDB" id="A0A2J6T194"/>
<evidence type="ECO:0000256" key="1">
    <source>
        <dbReference type="SAM" id="MobiDB-lite"/>
    </source>
</evidence>
<evidence type="ECO:0000313" key="3">
    <source>
        <dbReference type="Proteomes" id="UP000235371"/>
    </source>
</evidence>
<proteinExistence type="predicted"/>
<feature type="compositionally biased region" description="Basic and acidic residues" evidence="1">
    <location>
        <begin position="79"/>
        <end position="90"/>
    </location>
</feature>
<dbReference type="EMBL" id="KZ613847">
    <property type="protein sequence ID" value="PMD56792.1"/>
    <property type="molecule type" value="Genomic_DNA"/>
</dbReference>
<gene>
    <name evidence="2" type="ORF">K444DRAFT_631959</name>
</gene>